<evidence type="ECO:0000256" key="2">
    <source>
        <dbReference type="ARBA" id="ARBA00005046"/>
    </source>
</evidence>
<evidence type="ECO:0000256" key="5">
    <source>
        <dbReference type="ARBA" id="ARBA00022505"/>
    </source>
</evidence>
<dbReference type="OrthoDB" id="4349954at2759"/>
<dbReference type="PANTHER" id="PTHR10192:SF5">
    <property type="entry name" value="GEPHYRIN"/>
    <property type="match status" value="1"/>
</dbReference>
<dbReference type="GO" id="GO:0005524">
    <property type="term" value="F:ATP binding"/>
    <property type="evidence" value="ECO:0007669"/>
    <property type="project" value="UniProtKB-UniRule"/>
</dbReference>
<proteinExistence type="inferred from homology"/>
<keyword evidence="5 11" id="KW-0500">Molybdenum</keyword>
<dbReference type="EMBL" id="BQMJ01000008">
    <property type="protein sequence ID" value="GJQ09336.1"/>
    <property type="molecule type" value="Genomic_DNA"/>
</dbReference>
<evidence type="ECO:0000256" key="3">
    <source>
        <dbReference type="ARBA" id="ARBA00007589"/>
    </source>
</evidence>
<comment type="similarity">
    <text evidence="4">In the C-terminal section; belongs to the MoeA family.</text>
</comment>
<evidence type="ECO:0000256" key="8">
    <source>
        <dbReference type="ARBA" id="ARBA00022842"/>
    </source>
</evidence>
<keyword evidence="6 11" id="KW-0808">Transferase</keyword>
<evidence type="ECO:0000256" key="9">
    <source>
        <dbReference type="ARBA" id="ARBA00023150"/>
    </source>
</evidence>
<dbReference type="Pfam" id="PF03453">
    <property type="entry name" value="MoeA_N"/>
    <property type="match status" value="1"/>
</dbReference>
<keyword evidence="7 11" id="KW-0479">Metal-binding</keyword>
<evidence type="ECO:0000256" key="10">
    <source>
        <dbReference type="ARBA" id="ARBA00047317"/>
    </source>
</evidence>
<dbReference type="SUPFAM" id="SSF63882">
    <property type="entry name" value="MoeA N-terminal region -like"/>
    <property type="match status" value="1"/>
</dbReference>
<feature type="domain" description="MoaB/Mog" evidence="12">
    <location>
        <begin position="187"/>
        <end position="330"/>
    </location>
</feature>
<evidence type="ECO:0000256" key="7">
    <source>
        <dbReference type="ARBA" id="ARBA00022723"/>
    </source>
</evidence>
<comment type="pathway">
    <text evidence="2 11">Cofactor biosynthesis; molybdopterin biosynthesis.</text>
</comment>
<dbReference type="InterPro" id="IPR005111">
    <property type="entry name" value="MoeA_C_domain_IV"/>
</dbReference>
<dbReference type="PANTHER" id="PTHR10192">
    <property type="entry name" value="MOLYBDOPTERIN BIOSYNTHESIS PROTEIN"/>
    <property type="match status" value="1"/>
</dbReference>
<dbReference type="FunFam" id="3.40.980.10:FF:000004">
    <property type="entry name" value="Molybdopterin molybdenumtransferase"/>
    <property type="match status" value="1"/>
</dbReference>
<dbReference type="NCBIfam" id="NF045515">
    <property type="entry name" value="Glp_gephyrin"/>
    <property type="match status" value="1"/>
</dbReference>
<comment type="catalytic activity">
    <reaction evidence="11">
        <text>molybdopterin + ATP + H(+) = adenylyl-molybdopterin + diphosphate</text>
        <dbReference type="Rhea" id="RHEA:31331"/>
        <dbReference type="ChEBI" id="CHEBI:15378"/>
        <dbReference type="ChEBI" id="CHEBI:30616"/>
        <dbReference type="ChEBI" id="CHEBI:33019"/>
        <dbReference type="ChEBI" id="CHEBI:58698"/>
        <dbReference type="ChEBI" id="CHEBI:62727"/>
    </reaction>
</comment>
<accession>A0A9C7PRY8</accession>
<dbReference type="Pfam" id="PF00994">
    <property type="entry name" value="MoCF_biosynth"/>
    <property type="match status" value="1"/>
</dbReference>
<dbReference type="InterPro" id="IPR036688">
    <property type="entry name" value="MoeA_C_domain_IV_sf"/>
</dbReference>
<organism evidence="13 14">
    <name type="scientific">Galdieria partita</name>
    <dbReference type="NCBI Taxonomy" id="83374"/>
    <lineage>
        <taxon>Eukaryota</taxon>
        <taxon>Rhodophyta</taxon>
        <taxon>Bangiophyceae</taxon>
        <taxon>Galdieriales</taxon>
        <taxon>Galdieriaceae</taxon>
        <taxon>Galdieria</taxon>
    </lineage>
</organism>
<keyword evidence="8 11" id="KW-0460">Magnesium</keyword>
<dbReference type="Gene3D" id="2.170.190.11">
    <property type="entry name" value="Molybdopterin biosynthesis moea protein, domain 3"/>
    <property type="match status" value="1"/>
</dbReference>
<comment type="similarity">
    <text evidence="3">In the N-terminal section; belongs to the MoaB/Mog family.</text>
</comment>
<dbReference type="GO" id="GO:0061599">
    <property type="term" value="F:molybdopterin molybdotransferase activity"/>
    <property type="evidence" value="ECO:0007669"/>
    <property type="project" value="UniProtKB-UniRule"/>
</dbReference>
<dbReference type="InterPro" id="IPR005110">
    <property type="entry name" value="MoeA_linker/N"/>
</dbReference>
<dbReference type="GO" id="GO:0006777">
    <property type="term" value="P:Mo-molybdopterin cofactor biosynthetic process"/>
    <property type="evidence" value="ECO:0007669"/>
    <property type="project" value="UniProtKB-UniRule"/>
</dbReference>
<dbReference type="InterPro" id="IPR008284">
    <property type="entry name" value="MoCF_biosynth_CS"/>
</dbReference>
<evidence type="ECO:0000313" key="14">
    <source>
        <dbReference type="Proteomes" id="UP001061958"/>
    </source>
</evidence>
<dbReference type="InterPro" id="IPR036135">
    <property type="entry name" value="MoeA_linker/N_sf"/>
</dbReference>
<dbReference type="Proteomes" id="UP001061958">
    <property type="component" value="Unassembled WGS sequence"/>
</dbReference>
<dbReference type="InterPro" id="IPR036425">
    <property type="entry name" value="MoaB/Mog-like_dom_sf"/>
</dbReference>
<keyword evidence="14" id="KW-1185">Reference proteome</keyword>
<evidence type="ECO:0000256" key="4">
    <source>
        <dbReference type="ARBA" id="ARBA00008339"/>
    </source>
</evidence>
<evidence type="ECO:0000256" key="11">
    <source>
        <dbReference type="RuleBase" id="RU365090"/>
    </source>
</evidence>
<reference evidence="13" key="1">
    <citation type="journal article" date="2022" name="Proc. Natl. Acad. Sci. U.S.A.">
        <title>Life cycle and functional genomics of the unicellular red alga Galdieria for elucidating algal and plant evolution and industrial use.</title>
        <authorList>
            <person name="Hirooka S."/>
            <person name="Itabashi T."/>
            <person name="Ichinose T.M."/>
            <person name="Onuma R."/>
            <person name="Fujiwara T."/>
            <person name="Yamashita S."/>
            <person name="Jong L.W."/>
            <person name="Tomita R."/>
            <person name="Iwane A.H."/>
            <person name="Miyagishima S.Y."/>
        </authorList>
    </citation>
    <scope>NUCLEOTIDE SEQUENCE</scope>
    <source>
        <strain evidence="13">NBRC 102759</strain>
    </source>
</reference>
<comment type="caution">
    <text evidence="13">The sequence shown here is derived from an EMBL/GenBank/DDBJ whole genome shotgun (WGS) entry which is preliminary data.</text>
</comment>
<comment type="catalytic activity">
    <reaction evidence="10">
        <text>adenylyl-molybdopterin + molybdate = Mo-molybdopterin + AMP + H(+)</text>
        <dbReference type="Rhea" id="RHEA:35047"/>
        <dbReference type="ChEBI" id="CHEBI:15378"/>
        <dbReference type="ChEBI" id="CHEBI:36264"/>
        <dbReference type="ChEBI" id="CHEBI:62727"/>
        <dbReference type="ChEBI" id="CHEBI:71302"/>
        <dbReference type="ChEBI" id="CHEBI:456215"/>
        <dbReference type="EC" id="2.10.1.1"/>
    </reaction>
</comment>
<dbReference type="PROSITE" id="PS01079">
    <property type="entry name" value="MOCF_BIOSYNTHESIS_2"/>
    <property type="match status" value="1"/>
</dbReference>
<evidence type="ECO:0000256" key="1">
    <source>
        <dbReference type="ARBA" id="ARBA00001946"/>
    </source>
</evidence>
<gene>
    <name evidence="13" type="ORF">GpartN1_g1127.t1</name>
</gene>
<keyword evidence="9 11" id="KW-0501">Molybdenum cofactor biosynthesis</keyword>
<evidence type="ECO:0000259" key="12">
    <source>
        <dbReference type="SMART" id="SM00852"/>
    </source>
</evidence>
<dbReference type="CDD" id="cd00887">
    <property type="entry name" value="MoeA"/>
    <property type="match status" value="1"/>
</dbReference>
<dbReference type="Gene3D" id="3.40.980.10">
    <property type="entry name" value="MoaB/Mog-like domain"/>
    <property type="match status" value="1"/>
</dbReference>
<evidence type="ECO:0000313" key="13">
    <source>
        <dbReference type="EMBL" id="GJQ09336.1"/>
    </source>
</evidence>
<comment type="cofactor">
    <cofactor evidence="1 11">
        <name>Mg(2+)</name>
        <dbReference type="ChEBI" id="CHEBI:18420"/>
    </cofactor>
</comment>
<dbReference type="GO" id="GO:0046872">
    <property type="term" value="F:metal ion binding"/>
    <property type="evidence" value="ECO:0007669"/>
    <property type="project" value="UniProtKB-UniRule"/>
</dbReference>
<dbReference type="InterPro" id="IPR038987">
    <property type="entry name" value="MoeA-like"/>
</dbReference>
<evidence type="ECO:0000256" key="6">
    <source>
        <dbReference type="ARBA" id="ARBA00022679"/>
    </source>
</evidence>
<dbReference type="SUPFAM" id="SSF63867">
    <property type="entry name" value="MoeA C-terminal domain-like"/>
    <property type="match status" value="1"/>
</dbReference>
<dbReference type="Pfam" id="PF03454">
    <property type="entry name" value="MoeA_C"/>
    <property type="match status" value="1"/>
</dbReference>
<dbReference type="SMART" id="SM00852">
    <property type="entry name" value="MoCF_biosynth"/>
    <property type="match status" value="1"/>
</dbReference>
<dbReference type="GO" id="GO:0005829">
    <property type="term" value="C:cytosol"/>
    <property type="evidence" value="ECO:0007669"/>
    <property type="project" value="TreeGrafter"/>
</dbReference>
<dbReference type="AlphaFoldDB" id="A0A9C7PRY8"/>
<dbReference type="SUPFAM" id="SSF53218">
    <property type="entry name" value="Molybdenum cofactor biosynthesis proteins"/>
    <property type="match status" value="1"/>
</dbReference>
<dbReference type="Gene3D" id="3.90.105.10">
    <property type="entry name" value="Molybdopterin biosynthesis moea protein, domain 2"/>
    <property type="match status" value="1"/>
</dbReference>
<dbReference type="InterPro" id="IPR001453">
    <property type="entry name" value="MoaB/Mog_dom"/>
</dbReference>
<dbReference type="GO" id="GO:0061598">
    <property type="term" value="F:molybdopterin adenylyltransferase activity"/>
    <property type="evidence" value="ECO:0007669"/>
    <property type="project" value="UniProtKB-UniRule"/>
</dbReference>
<comment type="similarity">
    <text evidence="11">Belongs to the MoeA family.</text>
</comment>
<dbReference type="NCBIfam" id="TIGR00177">
    <property type="entry name" value="molyb_syn"/>
    <property type="match status" value="1"/>
</dbReference>
<protein>
    <recommendedName>
        <fullName evidence="12">MoaB/Mog domain-containing protein</fullName>
    </recommendedName>
</protein>
<name>A0A9C7PRY8_9RHOD</name>
<sequence length="420" mass="45598">MSQVPRSSPYPLIEVDNALSIALSEAALCQVTQVLSKEALGFVAAEHIYSKSPFPPFKASLKDGYAVRHPLTPGIKQLVGTVTTGRSKELPPVNCDQAAYITTGAPLPPGADSVIPVEWTLETGDPGFVMISRGTQVSGQEVRQIGSDISQGELIISEGSYIGVTECALLINCGVETVQVYKRPKVAVFSTGNELVEIGSSPLFGEVYDANRPLIIAALQRMNIETVDLGIVKDDEAHVRGAFERALELADIIITSGGVSMGSHDYVKNVLEQIGKVHFGRVRMKPGKPLTFATAESCKSRSKRFIVGLPGNPVSCYVCFYLLVVPLIRKLSGHSKPHLPRVQAELLDPIRLDPERPEYHRSILQWDFERHIYQAKSTGDQSSSRLLSATKANALLILPSENKTLEKGALVSAILLECDK</sequence>
<dbReference type="Gene3D" id="2.40.340.10">
    <property type="entry name" value="MoeA, C-terminal, domain IV"/>
    <property type="match status" value="1"/>
</dbReference>
<comment type="function">
    <text evidence="11">Catalyzes two steps in the biosynthesis of the molybdenum cofactor. In the first step, molybdopterin is adenylated. Subsequently, molybdate is inserted into adenylated molybdopterin and AMP is released.</text>
</comment>
<reference evidence="13" key="2">
    <citation type="submission" date="2022-01" db="EMBL/GenBank/DDBJ databases">
        <authorList>
            <person name="Hirooka S."/>
            <person name="Miyagishima S.Y."/>
        </authorList>
    </citation>
    <scope>NUCLEOTIDE SEQUENCE</scope>
    <source>
        <strain evidence="13">NBRC 102759</strain>
    </source>
</reference>